<feature type="signal peptide" evidence="2">
    <location>
        <begin position="1"/>
        <end position="20"/>
    </location>
</feature>
<dbReference type="AlphaFoldDB" id="A0A0B2C2J7"/>
<evidence type="ECO:0000256" key="2">
    <source>
        <dbReference type="SAM" id="SignalP"/>
    </source>
</evidence>
<keyword evidence="4" id="KW-1185">Reference proteome</keyword>
<dbReference type="Proteomes" id="UP000030988">
    <property type="component" value="Unassembled WGS sequence"/>
</dbReference>
<keyword evidence="2" id="KW-0732">Signal</keyword>
<feature type="chain" id="PRO_5002071655" evidence="2">
    <location>
        <begin position="21"/>
        <end position="121"/>
    </location>
</feature>
<sequence>MKTFILATALAAMIVAPAAAAPGKGQSGRGNSEHHERWDRDDRRGNDRRDDHRDYRGGDRRDDRGPRGGRGIPPGHIPPAGQCRVWFDDRPPGHQPRATSCREARATAHRYGGRVIVGGRR</sequence>
<accession>A0A0B2C2J7</accession>
<protein>
    <submittedName>
        <fullName evidence="3">Uncharacterized protein</fullName>
    </submittedName>
</protein>
<comment type="caution">
    <text evidence="3">The sequence shown here is derived from an EMBL/GenBank/DDBJ whole genome shotgun (WGS) entry which is preliminary data.</text>
</comment>
<feature type="region of interest" description="Disordered" evidence="1">
    <location>
        <begin position="19"/>
        <end position="105"/>
    </location>
</feature>
<name>A0A0B2C2J7_9SPHN</name>
<evidence type="ECO:0000313" key="3">
    <source>
        <dbReference type="EMBL" id="KHL26380.1"/>
    </source>
</evidence>
<dbReference type="RefSeq" id="WP_039095599.1">
    <property type="nucleotide sequence ID" value="NZ_JTDN01000001.1"/>
</dbReference>
<gene>
    <name evidence="3" type="ORF">PK98_07980</name>
</gene>
<evidence type="ECO:0000256" key="1">
    <source>
        <dbReference type="SAM" id="MobiDB-lite"/>
    </source>
</evidence>
<organism evidence="3 4">
    <name type="scientific">Croceibacterium mercuriale</name>
    <dbReference type="NCBI Taxonomy" id="1572751"/>
    <lineage>
        <taxon>Bacteria</taxon>
        <taxon>Pseudomonadati</taxon>
        <taxon>Pseudomonadota</taxon>
        <taxon>Alphaproteobacteria</taxon>
        <taxon>Sphingomonadales</taxon>
        <taxon>Erythrobacteraceae</taxon>
        <taxon>Croceibacterium</taxon>
    </lineage>
</organism>
<evidence type="ECO:0000313" key="4">
    <source>
        <dbReference type="Proteomes" id="UP000030988"/>
    </source>
</evidence>
<proteinExistence type="predicted"/>
<feature type="compositionally biased region" description="Basic and acidic residues" evidence="1">
    <location>
        <begin position="31"/>
        <end position="66"/>
    </location>
</feature>
<reference evidence="3 4" key="1">
    <citation type="submission" date="2014-11" db="EMBL/GenBank/DDBJ databases">
        <title>Draft genome sequence of Kirrobacter mercurialis.</title>
        <authorList>
            <person name="Coil D.A."/>
            <person name="Eisen J.A."/>
        </authorList>
    </citation>
    <scope>NUCLEOTIDE SEQUENCE [LARGE SCALE GENOMIC DNA]</scope>
    <source>
        <strain evidence="3 4">Coronado</strain>
    </source>
</reference>
<dbReference type="EMBL" id="JTDN01000001">
    <property type="protein sequence ID" value="KHL26380.1"/>
    <property type="molecule type" value="Genomic_DNA"/>
</dbReference>